<dbReference type="OMA" id="NTEWNAN"/>
<dbReference type="Proteomes" id="UP000070544">
    <property type="component" value="Unassembled WGS sequence"/>
</dbReference>
<keyword evidence="1" id="KW-0732">Signal</keyword>
<gene>
    <name evidence="2" type="ORF">M427DRAFT_70684</name>
</gene>
<feature type="chain" id="PRO_5007296058" description="Osmotin, thaumatin-like protein" evidence="1">
    <location>
        <begin position="28"/>
        <end position="320"/>
    </location>
</feature>
<proteinExistence type="predicted"/>
<keyword evidence="3" id="KW-1185">Reference proteome</keyword>
<feature type="signal peptide" evidence="1">
    <location>
        <begin position="1"/>
        <end position="27"/>
    </location>
</feature>
<dbReference type="OrthoDB" id="2153343at2759"/>
<reference evidence="2 3" key="1">
    <citation type="journal article" date="2015" name="Genome Biol. Evol.">
        <title>Phylogenomic analyses indicate that early fungi evolved digesting cell walls of algal ancestors of land plants.</title>
        <authorList>
            <person name="Chang Y."/>
            <person name="Wang S."/>
            <person name="Sekimoto S."/>
            <person name="Aerts A.L."/>
            <person name="Choi C."/>
            <person name="Clum A."/>
            <person name="LaButti K.M."/>
            <person name="Lindquist E.A."/>
            <person name="Yee Ngan C."/>
            <person name="Ohm R.A."/>
            <person name="Salamov A.A."/>
            <person name="Grigoriev I.V."/>
            <person name="Spatafora J.W."/>
            <person name="Berbee M.L."/>
        </authorList>
    </citation>
    <scope>NUCLEOTIDE SEQUENCE [LARGE SCALE GENOMIC DNA]</scope>
    <source>
        <strain evidence="2 3">JEL478</strain>
    </source>
</reference>
<dbReference type="AlphaFoldDB" id="A0A139ACD4"/>
<evidence type="ECO:0000313" key="2">
    <source>
        <dbReference type="EMBL" id="KXS14472.1"/>
    </source>
</evidence>
<protein>
    <recommendedName>
        <fullName evidence="4">Osmotin, thaumatin-like protein</fullName>
    </recommendedName>
</protein>
<evidence type="ECO:0008006" key="4">
    <source>
        <dbReference type="Google" id="ProtNLM"/>
    </source>
</evidence>
<organism evidence="2 3">
    <name type="scientific">Gonapodya prolifera (strain JEL478)</name>
    <name type="common">Monoblepharis prolifera</name>
    <dbReference type="NCBI Taxonomy" id="1344416"/>
    <lineage>
        <taxon>Eukaryota</taxon>
        <taxon>Fungi</taxon>
        <taxon>Fungi incertae sedis</taxon>
        <taxon>Chytridiomycota</taxon>
        <taxon>Chytridiomycota incertae sedis</taxon>
        <taxon>Monoblepharidomycetes</taxon>
        <taxon>Monoblepharidales</taxon>
        <taxon>Gonapodyaceae</taxon>
        <taxon>Gonapodya</taxon>
    </lineage>
</organism>
<sequence length="320" mass="32472">MVLFSLPLIAVAVSAGLALMAPQGTGAQMTSTPPINLTGVDVVSINGEIVTVNINDRGTKSPRVINITDVMIHVTDQNDFCLILPPGPNQLIADTEYGALAYCTSGPQRLIPPGFVYSAHFHRALNAQGQEAFIQLTGLYNETAFPLVPGDAGGQTDSNGIGCGSKGCPPLATCKGYDTFIQLLGNGIYCLRCCHDHTYCPDTFDTRGCLQQQGGNYGPGFDNVTVQAPTSGGFNLSVTVFPDLPLKPQTTTAQTTTTVAAASSSAAAVSTTANAPSASVTTAAAAGATGAAKPGAAVAREVGTGVVAALLGLAAVALGL</sequence>
<accession>A0A139ACD4</accession>
<dbReference type="EMBL" id="KQ965769">
    <property type="protein sequence ID" value="KXS14472.1"/>
    <property type="molecule type" value="Genomic_DNA"/>
</dbReference>
<name>A0A139ACD4_GONPJ</name>
<evidence type="ECO:0000313" key="3">
    <source>
        <dbReference type="Proteomes" id="UP000070544"/>
    </source>
</evidence>
<dbReference type="STRING" id="1344416.A0A139ACD4"/>
<evidence type="ECO:0000256" key="1">
    <source>
        <dbReference type="SAM" id="SignalP"/>
    </source>
</evidence>